<accession>A0AAN7C5I5</accession>
<feature type="transmembrane region" description="Helical" evidence="1">
    <location>
        <begin position="261"/>
        <end position="286"/>
    </location>
</feature>
<name>A0AAN7C5I5_9PEZI</name>
<evidence type="ECO:0000313" key="3">
    <source>
        <dbReference type="Proteomes" id="UP001303760"/>
    </source>
</evidence>
<feature type="transmembrane region" description="Helical" evidence="1">
    <location>
        <begin position="58"/>
        <end position="80"/>
    </location>
</feature>
<dbReference type="EMBL" id="MU860277">
    <property type="protein sequence ID" value="KAK4235331.1"/>
    <property type="molecule type" value="Genomic_DNA"/>
</dbReference>
<sequence length="493" mass="53230">MAPVTTESLDPNLVNHGDPNLQCSPATAWSVFVFFASNYLSHCATVKTYPGSSQLDTFIATALALFLPSYGITRALFSIVRRSRLRRNRNELERAAAAGALRMVVRNDDWKPMVGDHIRPSVNGLGEILLWSGGSLPRDPDGAASEIGAVSACVFPNIEDREGDFDDIESAGPFSFTYHVERKRQNFHGKAILPPGYSWGNVHPEAKVSWAETPAGMQDAAGGSPSISSNYNWIQSLVGLFQAGSAALTLYKSRGDQIQRYGYAAFGLTVVPYLVMTIVNLVAQIASADYSNVYMVSSPEMEEARRHGGVFDGVVGHLEPGVEEDEADDPEYMVKSIDGISVLERVSGSDSYPQTIAVGDKAVSPELGNRDIMVPFYTTYELHSRSSGMGDSWRYLQYGILSIILGGLSLIVVGALTHFENGQSTQSQRGWIMSWLVVGLAIGWPADAAIGMKHHFFGAAMAICSSAIFSIPAVGGFAVVAGMLREYGICESS</sequence>
<organism evidence="2 3">
    <name type="scientific">Achaetomium macrosporum</name>
    <dbReference type="NCBI Taxonomy" id="79813"/>
    <lineage>
        <taxon>Eukaryota</taxon>
        <taxon>Fungi</taxon>
        <taxon>Dikarya</taxon>
        <taxon>Ascomycota</taxon>
        <taxon>Pezizomycotina</taxon>
        <taxon>Sordariomycetes</taxon>
        <taxon>Sordariomycetidae</taxon>
        <taxon>Sordariales</taxon>
        <taxon>Chaetomiaceae</taxon>
        <taxon>Achaetomium</taxon>
    </lineage>
</organism>
<comment type="caution">
    <text evidence="2">The sequence shown here is derived from an EMBL/GenBank/DDBJ whole genome shotgun (WGS) entry which is preliminary data.</text>
</comment>
<feature type="transmembrane region" description="Helical" evidence="1">
    <location>
        <begin position="431"/>
        <end position="450"/>
    </location>
</feature>
<feature type="transmembrane region" description="Helical" evidence="1">
    <location>
        <begin position="456"/>
        <end position="484"/>
    </location>
</feature>
<reference evidence="2" key="2">
    <citation type="submission" date="2023-05" db="EMBL/GenBank/DDBJ databases">
        <authorList>
            <consortium name="Lawrence Berkeley National Laboratory"/>
            <person name="Steindorff A."/>
            <person name="Hensen N."/>
            <person name="Bonometti L."/>
            <person name="Westerberg I."/>
            <person name="Brannstrom I.O."/>
            <person name="Guillou S."/>
            <person name="Cros-Aarteil S."/>
            <person name="Calhoun S."/>
            <person name="Haridas S."/>
            <person name="Kuo A."/>
            <person name="Mondo S."/>
            <person name="Pangilinan J."/>
            <person name="Riley R."/>
            <person name="Labutti K."/>
            <person name="Andreopoulos B."/>
            <person name="Lipzen A."/>
            <person name="Chen C."/>
            <person name="Yanf M."/>
            <person name="Daum C."/>
            <person name="Ng V."/>
            <person name="Clum A."/>
            <person name="Ohm R."/>
            <person name="Martin F."/>
            <person name="Silar P."/>
            <person name="Natvig D."/>
            <person name="Lalanne C."/>
            <person name="Gautier V."/>
            <person name="Ament-Velasquez S.L."/>
            <person name="Kruys A."/>
            <person name="Hutchinson M.I."/>
            <person name="Powell A.J."/>
            <person name="Barry K."/>
            <person name="Miller A.N."/>
            <person name="Grigoriev I.V."/>
            <person name="Debuchy R."/>
            <person name="Gladieux P."/>
            <person name="Thoren M.H."/>
            <person name="Johannesson H."/>
        </authorList>
    </citation>
    <scope>NUCLEOTIDE SEQUENCE</scope>
    <source>
        <strain evidence="2">CBS 532.94</strain>
    </source>
</reference>
<keyword evidence="3" id="KW-1185">Reference proteome</keyword>
<evidence type="ECO:0000256" key="1">
    <source>
        <dbReference type="SAM" id="Phobius"/>
    </source>
</evidence>
<proteinExistence type="predicted"/>
<reference evidence="2" key="1">
    <citation type="journal article" date="2023" name="Mol. Phylogenet. Evol.">
        <title>Genome-scale phylogeny and comparative genomics of the fungal order Sordariales.</title>
        <authorList>
            <person name="Hensen N."/>
            <person name="Bonometti L."/>
            <person name="Westerberg I."/>
            <person name="Brannstrom I.O."/>
            <person name="Guillou S."/>
            <person name="Cros-Aarteil S."/>
            <person name="Calhoun S."/>
            <person name="Haridas S."/>
            <person name="Kuo A."/>
            <person name="Mondo S."/>
            <person name="Pangilinan J."/>
            <person name="Riley R."/>
            <person name="LaButti K."/>
            <person name="Andreopoulos B."/>
            <person name="Lipzen A."/>
            <person name="Chen C."/>
            <person name="Yan M."/>
            <person name="Daum C."/>
            <person name="Ng V."/>
            <person name="Clum A."/>
            <person name="Steindorff A."/>
            <person name="Ohm R.A."/>
            <person name="Martin F."/>
            <person name="Silar P."/>
            <person name="Natvig D.O."/>
            <person name="Lalanne C."/>
            <person name="Gautier V."/>
            <person name="Ament-Velasquez S.L."/>
            <person name="Kruys A."/>
            <person name="Hutchinson M.I."/>
            <person name="Powell A.J."/>
            <person name="Barry K."/>
            <person name="Miller A.N."/>
            <person name="Grigoriev I.V."/>
            <person name="Debuchy R."/>
            <person name="Gladieux P."/>
            <person name="Hiltunen Thoren M."/>
            <person name="Johannesson H."/>
        </authorList>
    </citation>
    <scope>NUCLEOTIDE SEQUENCE</scope>
    <source>
        <strain evidence="2">CBS 532.94</strain>
    </source>
</reference>
<evidence type="ECO:0000313" key="2">
    <source>
        <dbReference type="EMBL" id="KAK4235331.1"/>
    </source>
</evidence>
<keyword evidence="1" id="KW-0472">Membrane</keyword>
<dbReference type="Proteomes" id="UP001303760">
    <property type="component" value="Unassembled WGS sequence"/>
</dbReference>
<dbReference type="AlphaFoldDB" id="A0AAN7C5I5"/>
<feature type="transmembrane region" description="Helical" evidence="1">
    <location>
        <begin position="395"/>
        <end position="419"/>
    </location>
</feature>
<protein>
    <submittedName>
        <fullName evidence="2">Uncharacterized protein</fullName>
    </submittedName>
</protein>
<keyword evidence="1" id="KW-1133">Transmembrane helix</keyword>
<gene>
    <name evidence="2" type="ORF">C8A03DRAFT_17919</name>
</gene>
<keyword evidence="1" id="KW-0812">Transmembrane</keyword>